<name>A0AAE3XKI1_9BACT</name>
<feature type="transmembrane region" description="Helical" evidence="1">
    <location>
        <begin position="12"/>
        <end position="30"/>
    </location>
</feature>
<feature type="transmembrane region" description="Helical" evidence="1">
    <location>
        <begin position="36"/>
        <end position="64"/>
    </location>
</feature>
<feature type="transmembrane region" description="Helical" evidence="1">
    <location>
        <begin position="88"/>
        <end position="105"/>
    </location>
</feature>
<organism evidence="2 3">
    <name type="scientific">Aureibacter tunicatorum</name>
    <dbReference type="NCBI Taxonomy" id="866807"/>
    <lineage>
        <taxon>Bacteria</taxon>
        <taxon>Pseudomonadati</taxon>
        <taxon>Bacteroidota</taxon>
        <taxon>Cytophagia</taxon>
        <taxon>Cytophagales</taxon>
        <taxon>Persicobacteraceae</taxon>
        <taxon>Aureibacter</taxon>
    </lineage>
</organism>
<evidence type="ECO:0000313" key="2">
    <source>
        <dbReference type="EMBL" id="MDR6238562.1"/>
    </source>
</evidence>
<keyword evidence="3" id="KW-1185">Reference proteome</keyword>
<feature type="transmembrane region" description="Helical" evidence="1">
    <location>
        <begin position="117"/>
        <end position="143"/>
    </location>
</feature>
<dbReference type="AlphaFoldDB" id="A0AAE3XKI1"/>
<gene>
    <name evidence="2" type="ORF">HNQ88_001599</name>
</gene>
<feature type="transmembrane region" description="Helical" evidence="1">
    <location>
        <begin position="155"/>
        <end position="181"/>
    </location>
</feature>
<evidence type="ECO:0000313" key="3">
    <source>
        <dbReference type="Proteomes" id="UP001185092"/>
    </source>
</evidence>
<sequence length="184" mass="20922">MEKIKILELKKMASSIIFTIGICGLLYSLPSMKHPMYTHIMGISILALTSIVVFFIGISLKLIYLRKEDNKTLNYDLFIPSEIKWKKSIKLTIISLTLFGTLLIFTNPTPGYAAHSFAYTIGYMIPVLLTSFAFSFSGVIVYLNINEEVKKKLKLIYKVLPFISFIPLLTIILIITINVLIRYS</sequence>
<protein>
    <submittedName>
        <fullName evidence="2">Uncharacterized protein</fullName>
    </submittedName>
</protein>
<dbReference type="EMBL" id="JAVDQD010000002">
    <property type="protein sequence ID" value="MDR6238562.1"/>
    <property type="molecule type" value="Genomic_DNA"/>
</dbReference>
<accession>A0AAE3XKI1</accession>
<keyword evidence="1" id="KW-1133">Transmembrane helix</keyword>
<dbReference type="Proteomes" id="UP001185092">
    <property type="component" value="Unassembled WGS sequence"/>
</dbReference>
<reference evidence="2" key="1">
    <citation type="submission" date="2023-07" db="EMBL/GenBank/DDBJ databases">
        <title>Genomic Encyclopedia of Type Strains, Phase IV (KMG-IV): sequencing the most valuable type-strain genomes for metagenomic binning, comparative biology and taxonomic classification.</title>
        <authorList>
            <person name="Goeker M."/>
        </authorList>
    </citation>
    <scope>NUCLEOTIDE SEQUENCE</scope>
    <source>
        <strain evidence="2">DSM 26174</strain>
    </source>
</reference>
<keyword evidence="1" id="KW-0472">Membrane</keyword>
<dbReference type="RefSeq" id="WP_309938069.1">
    <property type="nucleotide sequence ID" value="NZ_AP025305.1"/>
</dbReference>
<evidence type="ECO:0000256" key="1">
    <source>
        <dbReference type="SAM" id="Phobius"/>
    </source>
</evidence>
<proteinExistence type="predicted"/>
<keyword evidence="1" id="KW-0812">Transmembrane</keyword>
<comment type="caution">
    <text evidence="2">The sequence shown here is derived from an EMBL/GenBank/DDBJ whole genome shotgun (WGS) entry which is preliminary data.</text>
</comment>